<accession>F9NWT2</accession>
<sequence>MAPGHEIFGVLDGAAEVEQGHVPEISGAEDAFSVGVGSELVAERVGAELIGVRAGGMQERKNAAGGY</sequence>
<dbReference type="Proteomes" id="UP000007832">
    <property type="component" value="Unassembled WGS sequence"/>
</dbReference>
<name>F9NWT2_9ACTN</name>
<comment type="caution">
    <text evidence="1">The sequence shown here is derived from an EMBL/GenBank/DDBJ whole genome shotgun (WGS) entry which is preliminary data.</text>
</comment>
<dbReference type="EMBL" id="AFUN01000035">
    <property type="protein sequence ID" value="EGR96595.1"/>
    <property type="molecule type" value="Genomic_DNA"/>
</dbReference>
<dbReference type="PATRIC" id="fig|1051006.4.peg.1639"/>
<protein>
    <submittedName>
        <fullName evidence="1">Uncharacterized protein</fullName>
    </submittedName>
</protein>
<evidence type="ECO:0000313" key="2">
    <source>
        <dbReference type="Proteomes" id="UP000007832"/>
    </source>
</evidence>
<dbReference type="AlphaFoldDB" id="F9NWT2"/>
<gene>
    <name evidence="1" type="ORF">HMPREF1162_1451</name>
</gene>
<organism evidence="1 2">
    <name type="scientific">[Propionibacterium] namnetense SK182B-JCVI</name>
    <dbReference type="NCBI Taxonomy" id="1051006"/>
    <lineage>
        <taxon>Bacteria</taxon>
        <taxon>Bacillati</taxon>
        <taxon>Actinomycetota</taxon>
        <taxon>Actinomycetes</taxon>
        <taxon>Propionibacteriales</taxon>
        <taxon>Propionibacteriaceae</taxon>
        <taxon>Cutibacterium</taxon>
    </lineage>
</organism>
<proteinExistence type="predicted"/>
<evidence type="ECO:0000313" key="1">
    <source>
        <dbReference type="EMBL" id="EGR96595.1"/>
    </source>
</evidence>
<reference evidence="1 2" key="1">
    <citation type="submission" date="2011-07" db="EMBL/GenBank/DDBJ databases">
        <title>Genome Sequence of Propionibacterium acnes SK182B-JCVI.</title>
        <authorList>
            <person name="Durkin A.S."/>
            <person name="Madupu R."/>
            <person name="Hostetler J."/>
            <person name="Radune D."/>
            <person name="Torralba M."/>
            <person name="Methe B."/>
            <person name="Sutton G."/>
            <person name="Strausberg R.L."/>
            <person name="Nelson K.E."/>
        </authorList>
    </citation>
    <scope>NUCLEOTIDE SEQUENCE [LARGE SCALE GENOMIC DNA]</scope>
    <source>
        <strain evidence="1 2">SK182B-JCVI</strain>
    </source>
</reference>